<reference evidence="8 9" key="1">
    <citation type="journal article" date="2018" name="MBio">
        <title>Comparative Genomics Reveals the Core Gene Toolbox for the Fungus-Insect Symbiosis.</title>
        <authorList>
            <person name="Wang Y."/>
            <person name="Stata M."/>
            <person name="Wang W."/>
            <person name="Stajich J.E."/>
            <person name="White M.M."/>
            <person name="Moncalvo J.M."/>
        </authorList>
    </citation>
    <scope>NUCLEOTIDE SEQUENCE [LARGE SCALE GENOMIC DNA]</scope>
    <source>
        <strain evidence="8 9">SC-DP-2</strain>
    </source>
</reference>
<dbReference type="Pfam" id="PF00096">
    <property type="entry name" value="zf-C2H2"/>
    <property type="match status" value="1"/>
</dbReference>
<evidence type="ECO:0000256" key="6">
    <source>
        <dbReference type="SAM" id="MobiDB-lite"/>
    </source>
</evidence>
<evidence type="ECO:0000256" key="3">
    <source>
        <dbReference type="ARBA" id="ARBA00022771"/>
    </source>
</evidence>
<organism evidence="8 9">
    <name type="scientific">Smittium megazygosporum</name>
    <dbReference type="NCBI Taxonomy" id="133381"/>
    <lineage>
        <taxon>Eukaryota</taxon>
        <taxon>Fungi</taxon>
        <taxon>Fungi incertae sedis</taxon>
        <taxon>Zoopagomycota</taxon>
        <taxon>Kickxellomycotina</taxon>
        <taxon>Harpellomycetes</taxon>
        <taxon>Harpellales</taxon>
        <taxon>Legeriomycetaceae</taxon>
        <taxon>Smittium</taxon>
    </lineage>
</organism>
<dbReference type="GO" id="GO:0000978">
    <property type="term" value="F:RNA polymerase II cis-regulatory region sequence-specific DNA binding"/>
    <property type="evidence" value="ECO:0007669"/>
    <property type="project" value="TreeGrafter"/>
</dbReference>
<dbReference type="GO" id="GO:0000981">
    <property type="term" value="F:DNA-binding transcription factor activity, RNA polymerase II-specific"/>
    <property type="evidence" value="ECO:0007669"/>
    <property type="project" value="TreeGrafter"/>
</dbReference>
<keyword evidence="1" id="KW-0479">Metal-binding</keyword>
<dbReference type="AlphaFoldDB" id="A0A2T9YWS2"/>
<dbReference type="PANTHER" id="PTHR14003:SF19">
    <property type="entry name" value="YY2 TRANSCRIPTION FACTOR"/>
    <property type="match status" value="1"/>
</dbReference>
<proteinExistence type="predicted"/>
<sequence length="163" mass="18755">MSDNGISKFYVKRGDGTWVSILNEFEGSPPGEKDFSLDQHYGMYHSQTGKGLVMNYQFEYQNSYGNNSDISNTGSENDGSYSSPKSTVTKKKAERKYICNYEDCNKAFTTAGHLARHKRMHTGEKNYQCIYPGCTSKFSRQDNMMQHYRTHTYAKTSKRKPHH</sequence>
<dbReference type="EMBL" id="MBFS01002477">
    <property type="protein sequence ID" value="PVU96790.1"/>
    <property type="molecule type" value="Genomic_DNA"/>
</dbReference>
<dbReference type="FunFam" id="3.30.160.60:FF:000007">
    <property type="entry name" value="Basic krueppel-like factor 3"/>
    <property type="match status" value="1"/>
</dbReference>
<accession>A0A2T9YWS2</accession>
<keyword evidence="9" id="KW-1185">Reference proteome</keyword>
<evidence type="ECO:0000313" key="9">
    <source>
        <dbReference type="Proteomes" id="UP000245609"/>
    </source>
</evidence>
<dbReference type="PROSITE" id="PS50157">
    <property type="entry name" value="ZINC_FINGER_C2H2_2"/>
    <property type="match status" value="2"/>
</dbReference>
<dbReference type="InterPro" id="IPR036236">
    <property type="entry name" value="Znf_C2H2_sf"/>
</dbReference>
<protein>
    <recommendedName>
        <fullName evidence="7">C2H2-type domain-containing protein</fullName>
    </recommendedName>
</protein>
<evidence type="ECO:0000256" key="4">
    <source>
        <dbReference type="ARBA" id="ARBA00022833"/>
    </source>
</evidence>
<dbReference type="PANTHER" id="PTHR14003">
    <property type="entry name" value="TRANSCRIPTIONAL REPRESSOR PROTEIN YY"/>
    <property type="match status" value="1"/>
</dbReference>
<dbReference type="GO" id="GO:0031519">
    <property type="term" value="C:PcG protein complex"/>
    <property type="evidence" value="ECO:0007669"/>
    <property type="project" value="TreeGrafter"/>
</dbReference>
<dbReference type="InterPro" id="IPR013087">
    <property type="entry name" value="Znf_C2H2_type"/>
</dbReference>
<name>A0A2T9YWS2_9FUNG</name>
<keyword evidence="4" id="KW-0862">Zinc</keyword>
<dbReference type="SUPFAM" id="SSF57667">
    <property type="entry name" value="beta-beta-alpha zinc fingers"/>
    <property type="match status" value="1"/>
</dbReference>
<feature type="domain" description="C2H2-type" evidence="7">
    <location>
        <begin position="97"/>
        <end position="126"/>
    </location>
</feature>
<dbReference type="SMART" id="SM00355">
    <property type="entry name" value="ZnF_C2H2"/>
    <property type="match status" value="2"/>
</dbReference>
<dbReference type="GO" id="GO:0000785">
    <property type="term" value="C:chromatin"/>
    <property type="evidence" value="ECO:0007669"/>
    <property type="project" value="TreeGrafter"/>
</dbReference>
<keyword evidence="3 5" id="KW-0863">Zinc-finger</keyword>
<dbReference type="Gene3D" id="3.30.160.60">
    <property type="entry name" value="Classic Zinc Finger"/>
    <property type="match status" value="2"/>
</dbReference>
<evidence type="ECO:0000256" key="2">
    <source>
        <dbReference type="ARBA" id="ARBA00022737"/>
    </source>
</evidence>
<evidence type="ECO:0000256" key="1">
    <source>
        <dbReference type="ARBA" id="ARBA00022723"/>
    </source>
</evidence>
<dbReference type="OrthoDB" id="6365676at2759"/>
<dbReference type="PROSITE" id="PS00028">
    <property type="entry name" value="ZINC_FINGER_C2H2_1"/>
    <property type="match status" value="2"/>
</dbReference>
<dbReference type="Proteomes" id="UP000245609">
    <property type="component" value="Unassembled WGS sequence"/>
</dbReference>
<evidence type="ECO:0000259" key="7">
    <source>
        <dbReference type="PROSITE" id="PS50157"/>
    </source>
</evidence>
<evidence type="ECO:0000256" key="5">
    <source>
        <dbReference type="PROSITE-ProRule" id="PRU00042"/>
    </source>
</evidence>
<feature type="region of interest" description="Disordered" evidence="6">
    <location>
        <begin position="65"/>
        <end position="87"/>
    </location>
</feature>
<feature type="domain" description="C2H2-type" evidence="7">
    <location>
        <begin position="127"/>
        <end position="156"/>
    </location>
</feature>
<keyword evidence="2" id="KW-0677">Repeat</keyword>
<gene>
    <name evidence="8" type="ORF">BB560_005789</name>
</gene>
<dbReference type="GO" id="GO:0005667">
    <property type="term" value="C:transcription regulator complex"/>
    <property type="evidence" value="ECO:0007669"/>
    <property type="project" value="TreeGrafter"/>
</dbReference>
<dbReference type="GO" id="GO:0008270">
    <property type="term" value="F:zinc ion binding"/>
    <property type="evidence" value="ECO:0007669"/>
    <property type="project" value="UniProtKB-KW"/>
</dbReference>
<dbReference type="STRING" id="133381.A0A2T9YWS2"/>
<evidence type="ECO:0000313" key="8">
    <source>
        <dbReference type="EMBL" id="PVU96790.1"/>
    </source>
</evidence>
<comment type="caution">
    <text evidence="8">The sequence shown here is derived from an EMBL/GenBank/DDBJ whole genome shotgun (WGS) entry which is preliminary data.</text>
</comment>